<dbReference type="InterPro" id="IPR013783">
    <property type="entry name" value="Ig-like_fold"/>
</dbReference>
<sequence>MLKPRMDAAPGPAVRGAPPPEAWLLCPGRPFLSPRRRRRSDSVPGSSSPARLLLLLPFLLRRATPGAVATSETRIDGRALSVSSLREAESRAFTCLAAAPNLTWYLNGERQETNSSGGGLAAAGDGLGEGGSGTFVVTARRVDHRLDCDATDPATGRVSTASVLLDVQFQPEIVKVDAHYREASEPGLLLVLFVLVQANPPADVTWVDQDGQVTVNASRFLLLDTQTYPWLANHTVRVQLHSPPRNASLRASNGLGVASSSVPLPDLLATQLELPLVALVGAATVALVILLSFGVLISWAVSQKPKKSAGHGLAVQLPLSNVLQPKEAHMTRANRSLPSDLKLNDLVPEPKTLFPTTSKVERIVLLQNKMKMLFRTQTITWSLLNKVWANFLPLDIFIEPLHSKRAKQASSSCPASPSNLRTVFLTWPLPSADRESYRHAHLSPGLQLCNFYA</sequence>
<evidence type="ECO:0000313" key="4">
    <source>
        <dbReference type="Proteomes" id="UP001474421"/>
    </source>
</evidence>
<comment type="caution">
    <text evidence="3">The sequence shown here is derived from an EMBL/GenBank/DDBJ whole genome shotgun (WGS) entry which is preliminary data.</text>
</comment>
<keyword evidence="2" id="KW-1133">Transmembrane helix</keyword>
<keyword evidence="2" id="KW-0472">Membrane</keyword>
<dbReference type="Gene3D" id="2.60.40.10">
    <property type="entry name" value="Immunoglobulins"/>
    <property type="match status" value="1"/>
</dbReference>
<gene>
    <name evidence="3" type="ORF">NXF25_014262</name>
</gene>
<dbReference type="PANTHER" id="PTHR47224:SF1">
    <property type="entry name" value="TRANSMEMBRANE PROTEIN 25"/>
    <property type="match status" value="1"/>
</dbReference>
<dbReference type="InterPro" id="IPR042864">
    <property type="entry name" value="TMEM25"/>
</dbReference>
<protein>
    <submittedName>
        <fullName evidence="3">Transmembrane protein 25</fullName>
    </submittedName>
</protein>
<feature type="transmembrane region" description="Helical" evidence="2">
    <location>
        <begin position="276"/>
        <end position="301"/>
    </location>
</feature>
<evidence type="ECO:0000313" key="3">
    <source>
        <dbReference type="EMBL" id="KAK9394916.1"/>
    </source>
</evidence>
<accession>A0AAW1AZF9</accession>
<name>A0AAW1AZF9_CROAD</name>
<proteinExistence type="predicted"/>
<keyword evidence="2 3" id="KW-0812">Transmembrane</keyword>
<dbReference type="PANTHER" id="PTHR47224">
    <property type="entry name" value="TRANSMEMBRANE PROTEIN 25"/>
    <property type="match status" value="1"/>
</dbReference>
<reference evidence="3 4" key="1">
    <citation type="journal article" date="2024" name="Proc. Natl. Acad. Sci. U.S.A.">
        <title>The genetic regulatory architecture and epigenomic basis for age-related changes in rattlesnake venom.</title>
        <authorList>
            <person name="Hogan M.P."/>
            <person name="Holding M.L."/>
            <person name="Nystrom G.S."/>
            <person name="Colston T.J."/>
            <person name="Bartlett D.A."/>
            <person name="Mason A.J."/>
            <person name="Ellsworth S.A."/>
            <person name="Rautsaw R.M."/>
            <person name="Lawrence K.C."/>
            <person name="Strickland J.L."/>
            <person name="He B."/>
            <person name="Fraser P."/>
            <person name="Margres M.J."/>
            <person name="Gilbert D.M."/>
            <person name="Gibbs H.L."/>
            <person name="Parkinson C.L."/>
            <person name="Rokyta D.R."/>
        </authorList>
    </citation>
    <scope>NUCLEOTIDE SEQUENCE [LARGE SCALE GENOMIC DNA]</scope>
    <source>
        <strain evidence="3">DRR0105</strain>
    </source>
</reference>
<evidence type="ECO:0000256" key="2">
    <source>
        <dbReference type="SAM" id="Phobius"/>
    </source>
</evidence>
<dbReference type="Proteomes" id="UP001474421">
    <property type="component" value="Unassembled WGS sequence"/>
</dbReference>
<keyword evidence="4" id="KW-1185">Reference proteome</keyword>
<feature type="region of interest" description="Disordered" evidence="1">
    <location>
        <begin position="1"/>
        <end position="21"/>
    </location>
</feature>
<evidence type="ECO:0000256" key="1">
    <source>
        <dbReference type="SAM" id="MobiDB-lite"/>
    </source>
</evidence>
<dbReference type="AlphaFoldDB" id="A0AAW1AZF9"/>
<dbReference type="GO" id="GO:0090394">
    <property type="term" value="P:negative regulation of excitatory postsynaptic potential"/>
    <property type="evidence" value="ECO:0007669"/>
    <property type="project" value="TreeGrafter"/>
</dbReference>
<dbReference type="EMBL" id="JAOTOJ010000010">
    <property type="protein sequence ID" value="KAK9394916.1"/>
    <property type="molecule type" value="Genomic_DNA"/>
</dbReference>
<organism evidence="3 4">
    <name type="scientific">Crotalus adamanteus</name>
    <name type="common">Eastern diamondback rattlesnake</name>
    <dbReference type="NCBI Taxonomy" id="8729"/>
    <lineage>
        <taxon>Eukaryota</taxon>
        <taxon>Metazoa</taxon>
        <taxon>Chordata</taxon>
        <taxon>Craniata</taxon>
        <taxon>Vertebrata</taxon>
        <taxon>Euteleostomi</taxon>
        <taxon>Lepidosauria</taxon>
        <taxon>Squamata</taxon>
        <taxon>Bifurcata</taxon>
        <taxon>Unidentata</taxon>
        <taxon>Episquamata</taxon>
        <taxon>Toxicofera</taxon>
        <taxon>Serpentes</taxon>
        <taxon>Colubroidea</taxon>
        <taxon>Viperidae</taxon>
        <taxon>Crotalinae</taxon>
        <taxon>Crotalus</taxon>
    </lineage>
</organism>